<evidence type="ECO:0008006" key="2">
    <source>
        <dbReference type="Google" id="ProtNLM"/>
    </source>
</evidence>
<sequence length="494" mass="55135">MSVEKYERGEFTDYECGAPAQLIVEAKRASIGFELPVATSAGLLKLETLIESSSNFKEAIQQAIDYCKDRNIPYGAVSNGRQWIFFLGARTDAVDSLKGKCIVYPTLDNMAERFRELWDLVTPEAIEEGSLGTLLRRDTLPPPPSKLSARLSGYPGFKNRNPIATELQILGGLFIDDLAVSPQLEEEFLKTAYCQSGAISQYALVSKELLRTRYATFFESQAGVAVSPATSKKGTNPQLTTDVLAAALSKRPILLVGDVGVGKTTFVRHLIKVDAKEELRNALVLYIDYGTKPALSTELKDYTVSEIVRQLREEQDVDIYERQFVRGVYNQRILDFGRGIYADLKELDQNRFKIKEIEFLESLTSNVEEHVRLSLEHVSKGQKRQIVVFFDNVDQRPPAFQEEVFLIASSVAANWPVSAFVSLRPETFALSRARGALAAYQPRVFTIDPPRIDLVIKKRLGFALKQLKGAGTLPGLPEGTSIHSDNLEHYLSML</sequence>
<dbReference type="AlphaFoldDB" id="T1CL78"/>
<name>T1CL78_9ZZZZ</name>
<protein>
    <recommendedName>
        <fullName evidence="2">AAA+ ATPase domain-containing protein</fullName>
    </recommendedName>
</protein>
<organism evidence="1">
    <name type="scientific">mine drainage metagenome</name>
    <dbReference type="NCBI Taxonomy" id="410659"/>
    <lineage>
        <taxon>unclassified sequences</taxon>
        <taxon>metagenomes</taxon>
        <taxon>ecological metagenomes</taxon>
    </lineage>
</organism>
<feature type="non-terminal residue" evidence="1">
    <location>
        <position position="494"/>
    </location>
</feature>
<dbReference type="InterPro" id="IPR027417">
    <property type="entry name" value="P-loop_NTPase"/>
</dbReference>
<reference evidence="1" key="2">
    <citation type="journal article" date="2014" name="ISME J.">
        <title>Microbial stratification in low pH oxic and suboxic macroscopic growths along an acid mine drainage.</title>
        <authorList>
            <person name="Mendez-Garcia C."/>
            <person name="Mesa V."/>
            <person name="Sprenger R.R."/>
            <person name="Richter M."/>
            <person name="Diez M.S."/>
            <person name="Solano J."/>
            <person name="Bargiela R."/>
            <person name="Golyshina O.V."/>
            <person name="Manteca A."/>
            <person name="Ramos J.L."/>
            <person name="Gallego J.R."/>
            <person name="Llorente I."/>
            <person name="Martins Dos Santos V.A."/>
            <person name="Jensen O.N."/>
            <person name="Pelaez A.I."/>
            <person name="Sanchez J."/>
            <person name="Ferrer M."/>
        </authorList>
    </citation>
    <scope>NUCLEOTIDE SEQUENCE</scope>
</reference>
<evidence type="ECO:0000313" key="1">
    <source>
        <dbReference type="EMBL" id="EQD68609.1"/>
    </source>
</evidence>
<dbReference type="EMBL" id="AUZZ01000280">
    <property type="protein sequence ID" value="EQD68609.1"/>
    <property type="molecule type" value="Genomic_DNA"/>
</dbReference>
<comment type="caution">
    <text evidence="1">The sequence shown here is derived from an EMBL/GenBank/DDBJ whole genome shotgun (WGS) entry which is preliminary data.</text>
</comment>
<dbReference type="Gene3D" id="3.40.50.300">
    <property type="entry name" value="P-loop containing nucleotide triphosphate hydrolases"/>
    <property type="match status" value="1"/>
</dbReference>
<proteinExistence type="predicted"/>
<reference evidence="1" key="1">
    <citation type="submission" date="2013-08" db="EMBL/GenBank/DDBJ databases">
        <authorList>
            <person name="Mendez C."/>
            <person name="Richter M."/>
            <person name="Ferrer M."/>
            <person name="Sanchez J."/>
        </authorList>
    </citation>
    <scope>NUCLEOTIDE SEQUENCE</scope>
</reference>
<gene>
    <name evidence="1" type="ORF">B2A_00354</name>
</gene>
<accession>T1CL78</accession>
<dbReference type="SUPFAM" id="SSF52540">
    <property type="entry name" value="P-loop containing nucleoside triphosphate hydrolases"/>
    <property type="match status" value="1"/>
</dbReference>